<dbReference type="InterPro" id="IPR010281">
    <property type="entry name" value="DUF885"/>
</dbReference>
<dbReference type="RefSeq" id="WP_122823427.1">
    <property type="nucleotide sequence ID" value="NZ_CP033325.1"/>
</dbReference>
<keyword evidence="2" id="KW-1185">Reference proteome</keyword>
<dbReference type="PANTHER" id="PTHR33361:SF2">
    <property type="entry name" value="DUF885 DOMAIN-CONTAINING PROTEIN"/>
    <property type="match status" value="1"/>
</dbReference>
<dbReference type="Pfam" id="PF05960">
    <property type="entry name" value="DUF885"/>
    <property type="match status" value="1"/>
</dbReference>
<organism evidence="1 2">
    <name type="scientific">Georgenia faecalis</name>
    <dbReference type="NCBI Taxonomy" id="2483799"/>
    <lineage>
        <taxon>Bacteria</taxon>
        <taxon>Bacillati</taxon>
        <taxon>Actinomycetota</taxon>
        <taxon>Actinomycetes</taxon>
        <taxon>Micrococcales</taxon>
        <taxon>Bogoriellaceae</taxon>
        <taxon>Georgenia</taxon>
    </lineage>
</organism>
<dbReference type="EMBL" id="JBHSGF010000008">
    <property type="protein sequence ID" value="MFC4555948.1"/>
    <property type="molecule type" value="Genomic_DNA"/>
</dbReference>
<comment type="caution">
    <text evidence="1">The sequence shown here is derived from an EMBL/GenBank/DDBJ whole genome shotgun (WGS) entry which is preliminary data.</text>
</comment>
<dbReference type="Proteomes" id="UP001595955">
    <property type="component" value="Unassembled WGS sequence"/>
</dbReference>
<proteinExistence type="predicted"/>
<name>A0ABV9DCD9_9MICO</name>
<gene>
    <name evidence="1" type="ORF">ACFO3F_11875</name>
</gene>
<protein>
    <submittedName>
        <fullName evidence="1">DUF885 domain-containing protein</fullName>
    </submittedName>
</protein>
<dbReference type="PANTHER" id="PTHR33361">
    <property type="entry name" value="GLR0591 PROTEIN"/>
    <property type="match status" value="1"/>
</dbReference>
<evidence type="ECO:0000313" key="1">
    <source>
        <dbReference type="EMBL" id="MFC4555948.1"/>
    </source>
</evidence>
<sequence>MSPVTARTVADDYVAALTELDPSVATALGVRSDRMPDLSPAGLAARADLARRTLAALGSAATDTDADRRCARLLSERLTAQLDVHDAGEDLRSLRPIGSPLQGLRSIFLMMPTATPQDWADIAHRLAEVPRAAEDYRATLAEGIAQGMLSAPRQVASAVAQLEAWLEADWYAEFVAAGPDALRTELDDAAAAAAVALGELRAWLAADYAAAAEGTPDAVGRERYLLAARSTTGARVDPEEAYAWGWAELGRIEAEMVAEAAQVLPGKSVGAVLAHLGTHGPAIEGEEAVRRHLQDLMDTAITELDGTLVDIPEPVRTVEARIAPPGSAAAPYYTRPSLDFARPGRTWLPTLGRDRFPLWDLVSTWYHEGVPGHHLQLAMWVHLAPQLSRYQVSIGSVSATTEGWALYAERLMDERGYLTDPAERLGYLDAQRMRAVRIIIDIGMHLELEVPAADPIAAAFLADAGLEAGARWTPALAREFFGRHCGREDDFLDSEIDRYLGWPGQAISYKLGERAWLAGRAAAQERATAAGRAWDAKAWHTAALGLGSLGLDDLERELTDL</sequence>
<accession>A0ABV9DCD9</accession>
<reference evidence="2" key="1">
    <citation type="journal article" date="2019" name="Int. J. Syst. Evol. Microbiol.">
        <title>The Global Catalogue of Microorganisms (GCM) 10K type strain sequencing project: providing services to taxonomists for standard genome sequencing and annotation.</title>
        <authorList>
            <consortium name="The Broad Institute Genomics Platform"/>
            <consortium name="The Broad Institute Genome Sequencing Center for Infectious Disease"/>
            <person name="Wu L."/>
            <person name="Ma J."/>
        </authorList>
    </citation>
    <scope>NUCLEOTIDE SEQUENCE [LARGE SCALE GENOMIC DNA]</scope>
    <source>
        <strain evidence="2">JCM 3369</strain>
    </source>
</reference>
<evidence type="ECO:0000313" key="2">
    <source>
        <dbReference type="Proteomes" id="UP001595955"/>
    </source>
</evidence>